<dbReference type="EMBL" id="ACRO01000015">
    <property type="protein sequence ID" value="EGF88473.1"/>
    <property type="molecule type" value="Genomic_DNA"/>
</dbReference>
<sequence>MINEELKQQIEQLEQQIKDLKVKLEKEVEKKPYEVEVPEDVDDCYTTGIYGIVDRLENFSTPYKEGCYKRGLIFKTREQAEQHDKELILLFKLHKWAEEHNGGWTPNWRDFDEYKYSVSCDCDEYKLFVKSCWYENAFSKLPYFKSEEIAEQFIEEFREEIIEVLC</sequence>
<evidence type="ECO:0000313" key="2">
    <source>
        <dbReference type="EMBL" id="EGF88473.1"/>
    </source>
</evidence>
<evidence type="ECO:0000313" key="3">
    <source>
        <dbReference type="Proteomes" id="UP000004773"/>
    </source>
</evidence>
<dbReference type="Proteomes" id="UP000004773">
    <property type="component" value="Unassembled WGS sequence"/>
</dbReference>
<dbReference type="RefSeq" id="WP_003147083.1">
    <property type="nucleotide sequence ID" value="NZ_GL883583.1"/>
</dbReference>
<gene>
    <name evidence="2" type="ORF">HMPREF0428_00991</name>
</gene>
<comment type="caution">
    <text evidence="2">The sequence shown here is derived from an EMBL/GenBank/DDBJ whole genome shotgun (WGS) entry which is preliminary data.</text>
</comment>
<name>A0AA87BBH5_9BACL</name>
<dbReference type="AlphaFoldDB" id="A0AA87BBH5"/>
<protein>
    <submittedName>
        <fullName evidence="2">Uncharacterized protein</fullName>
    </submittedName>
</protein>
<reference evidence="2 3" key="1">
    <citation type="submission" date="2011-03" db="EMBL/GenBank/DDBJ databases">
        <title>The Genome Sequence of Gemella haemolysans M341.</title>
        <authorList>
            <consortium name="The Broad Institute Genome Sequencing Platform"/>
            <consortium name="The Broad Institute Genome Sequencing Center for Infectious Disease"/>
            <person name="Earl A."/>
            <person name="Ward D."/>
            <person name="Feldgarden M."/>
            <person name="Gevers D."/>
            <person name="Sibley C.D."/>
            <person name="Field T.R."/>
            <person name="Grinwis M."/>
            <person name="Eshaghurshan C.S."/>
            <person name="Surette M.G."/>
            <person name="Young S.K."/>
            <person name="Zeng Q."/>
            <person name="Gargeya S."/>
            <person name="Fitzgerald M."/>
            <person name="Haas B."/>
            <person name="Abouelleil A."/>
            <person name="Alvarado L."/>
            <person name="Arachchi H.M."/>
            <person name="Berlin A."/>
            <person name="Brown A."/>
            <person name="Chapman S.B."/>
            <person name="Chen Z."/>
            <person name="Dunbar C."/>
            <person name="Freedman E."/>
            <person name="Gearin G."/>
            <person name="Gellesch M."/>
            <person name="Goldberg J."/>
            <person name="Griggs A."/>
            <person name="Gujja S."/>
            <person name="Heilman E.R."/>
            <person name="Heiman D."/>
            <person name="Howarth C."/>
            <person name="Larson L."/>
            <person name="Lui A."/>
            <person name="MacDonald P.J.P."/>
            <person name="Mehta T."/>
            <person name="Montmayeur A."/>
            <person name="Murphy C."/>
            <person name="Neiman D."/>
            <person name="Pearson M."/>
            <person name="Priest M."/>
            <person name="Roberts A."/>
            <person name="Saif S."/>
            <person name="Shea T."/>
            <person name="Shenoy N."/>
            <person name="Sisk P."/>
            <person name="Stolte C."/>
            <person name="Sykes S."/>
            <person name="White J."/>
            <person name="Yandava C."/>
            <person name="Wortman J."/>
            <person name="Nusbaum C."/>
            <person name="Birren B."/>
        </authorList>
    </citation>
    <scope>NUCLEOTIDE SEQUENCE [LARGE SCALE GENOMIC DNA]</scope>
    <source>
        <strain evidence="2 3">M341</strain>
    </source>
</reference>
<feature type="coiled-coil region" evidence="1">
    <location>
        <begin position="3"/>
        <end position="30"/>
    </location>
</feature>
<accession>A0AA87BBH5</accession>
<evidence type="ECO:0000256" key="1">
    <source>
        <dbReference type="SAM" id="Coils"/>
    </source>
</evidence>
<keyword evidence="1" id="KW-0175">Coiled coil</keyword>
<proteinExistence type="predicted"/>
<organism evidence="2 3">
    <name type="scientific">Gemella haemolysans M341</name>
    <dbReference type="NCBI Taxonomy" id="562981"/>
    <lineage>
        <taxon>Bacteria</taxon>
        <taxon>Bacillati</taxon>
        <taxon>Bacillota</taxon>
        <taxon>Bacilli</taxon>
        <taxon>Bacillales</taxon>
        <taxon>Gemellaceae</taxon>
        <taxon>Gemella</taxon>
    </lineage>
</organism>